<gene>
    <name evidence="7" type="primary">mdlC</name>
    <name evidence="7" type="ORF">Raf01_35100</name>
</gene>
<dbReference type="InterPro" id="IPR012000">
    <property type="entry name" value="Thiamin_PyroP_enz_cen_dom"/>
</dbReference>
<dbReference type="InterPro" id="IPR012001">
    <property type="entry name" value="Thiamin_PyroP_enz_TPP-bd_dom"/>
</dbReference>
<organism evidence="7 8">
    <name type="scientific">Rugosimonospora africana</name>
    <dbReference type="NCBI Taxonomy" id="556532"/>
    <lineage>
        <taxon>Bacteria</taxon>
        <taxon>Bacillati</taxon>
        <taxon>Actinomycetota</taxon>
        <taxon>Actinomycetes</taxon>
        <taxon>Micromonosporales</taxon>
        <taxon>Micromonosporaceae</taxon>
        <taxon>Rugosimonospora</taxon>
    </lineage>
</organism>
<dbReference type="InterPro" id="IPR029061">
    <property type="entry name" value="THDP-binding"/>
</dbReference>
<dbReference type="Gene3D" id="3.40.50.970">
    <property type="match status" value="2"/>
</dbReference>
<dbReference type="CDD" id="cd02002">
    <property type="entry name" value="TPP_BFDC"/>
    <property type="match status" value="1"/>
</dbReference>
<evidence type="ECO:0000259" key="4">
    <source>
        <dbReference type="Pfam" id="PF00205"/>
    </source>
</evidence>
<evidence type="ECO:0000256" key="2">
    <source>
        <dbReference type="ARBA" id="ARBA00023052"/>
    </source>
</evidence>
<keyword evidence="8" id="KW-1185">Reference proteome</keyword>
<proteinExistence type="inferred from homology"/>
<evidence type="ECO:0000313" key="8">
    <source>
        <dbReference type="Proteomes" id="UP000642748"/>
    </source>
</evidence>
<evidence type="ECO:0000259" key="6">
    <source>
        <dbReference type="Pfam" id="PF02776"/>
    </source>
</evidence>
<dbReference type="EMBL" id="BONZ01000033">
    <property type="protein sequence ID" value="GIH15338.1"/>
    <property type="molecule type" value="Genomic_DNA"/>
</dbReference>
<evidence type="ECO:0000256" key="1">
    <source>
        <dbReference type="ARBA" id="ARBA00007812"/>
    </source>
</evidence>
<dbReference type="InterPro" id="IPR011766">
    <property type="entry name" value="TPP_enzyme_TPP-bd"/>
</dbReference>
<dbReference type="SUPFAM" id="SSF52518">
    <property type="entry name" value="Thiamin diphosphate-binding fold (THDP-binding)"/>
    <property type="match status" value="2"/>
</dbReference>
<dbReference type="Proteomes" id="UP000642748">
    <property type="component" value="Unassembled WGS sequence"/>
</dbReference>
<dbReference type="GO" id="GO:0050660">
    <property type="term" value="F:flavin adenine dinucleotide binding"/>
    <property type="evidence" value="ECO:0007669"/>
    <property type="project" value="TreeGrafter"/>
</dbReference>
<reference evidence="7" key="1">
    <citation type="submission" date="2021-01" db="EMBL/GenBank/DDBJ databases">
        <title>Whole genome shotgun sequence of Rugosimonospora africana NBRC 104875.</title>
        <authorList>
            <person name="Komaki H."/>
            <person name="Tamura T."/>
        </authorList>
    </citation>
    <scope>NUCLEOTIDE SEQUENCE</scope>
    <source>
        <strain evidence="7">NBRC 104875</strain>
    </source>
</reference>
<dbReference type="CDD" id="cd07035">
    <property type="entry name" value="TPP_PYR_POX_like"/>
    <property type="match status" value="1"/>
</dbReference>
<dbReference type="GO" id="GO:0000287">
    <property type="term" value="F:magnesium ion binding"/>
    <property type="evidence" value="ECO:0007669"/>
    <property type="project" value="InterPro"/>
</dbReference>
<dbReference type="GO" id="GO:0003984">
    <property type="term" value="F:acetolactate synthase activity"/>
    <property type="evidence" value="ECO:0007669"/>
    <property type="project" value="TreeGrafter"/>
</dbReference>
<dbReference type="Pfam" id="PF00205">
    <property type="entry name" value="TPP_enzyme_M"/>
    <property type="match status" value="1"/>
</dbReference>
<dbReference type="InterPro" id="IPR045229">
    <property type="entry name" value="TPP_enz"/>
</dbReference>
<evidence type="ECO:0000313" key="7">
    <source>
        <dbReference type="EMBL" id="GIH15338.1"/>
    </source>
</evidence>
<dbReference type="AlphaFoldDB" id="A0A8J3QTG5"/>
<dbReference type="PANTHER" id="PTHR18968:SF133">
    <property type="entry name" value="BENZOYLFORMATE DECARBOXYLASE"/>
    <property type="match status" value="1"/>
</dbReference>
<evidence type="ECO:0000259" key="5">
    <source>
        <dbReference type="Pfam" id="PF02775"/>
    </source>
</evidence>
<sequence>MTRPDRTVAGALLDLVADWGVNRLFTCPGSTEAAVLDAMVDRDDLDLVLTTHEGVTVSMADGLARATGAPSLAYLHANVGLSNGLANLYAAQLAYSPVVVLNGLKPATIQARSGFTTARRTRDLVGQFVKDDWQSLTSDTVVEDVNRAFTLAVAEPAGPVWVGLSQDLLDRPADAPQPNVSAHRVDTRVAPSRAALDSAARLLRQAQAPVLIAGSEVGRAGAVPAMVALAQRLGAPVFMEERRSFERPGFPTGHPNYRGDYDVNHPLVQQADVLFFVGGRVFHEFEPAKRPSLPPGATVVHSHPDAQQIGRIYGVDAGLVGDPRLVLEALAELLGVDADRPAPPPVPAAEVPPADPDARYLRPVDAVLAVTEALSGSTLVGDVTTAGGLLQRYADKPTGESFFVSSSGSLGWGMGAALGVQLGQPGRHVAAILGDGVFQFGVPALWTAAYYRIPVTFVVLNNQRYAAVGAALRRFGGRAVQTHEYPGTDLAGPRIAEVSTGFGVPGVRVTGLADLRDELRSARSADGPALIEVMTDPDDFGP</sequence>
<protein>
    <submittedName>
        <fullName evidence="7">Benzoylformate decarboxylase</fullName>
    </submittedName>
</protein>
<feature type="domain" description="Thiamine pyrophosphate enzyme central" evidence="4">
    <location>
        <begin position="197"/>
        <end position="330"/>
    </location>
</feature>
<comment type="similarity">
    <text evidence="1 3">Belongs to the TPP enzyme family.</text>
</comment>
<dbReference type="GO" id="GO:0030976">
    <property type="term" value="F:thiamine pyrophosphate binding"/>
    <property type="evidence" value="ECO:0007669"/>
    <property type="project" value="InterPro"/>
</dbReference>
<dbReference type="Pfam" id="PF02776">
    <property type="entry name" value="TPP_enzyme_N"/>
    <property type="match status" value="1"/>
</dbReference>
<evidence type="ECO:0000256" key="3">
    <source>
        <dbReference type="RuleBase" id="RU362132"/>
    </source>
</evidence>
<accession>A0A8J3QTG5</accession>
<feature type="domain" description="Thiamine pyrophosphate enzyme TPP-binding" evidence="5">
    <location>
        <begin position="386"/>
        <end position="533"/>
    </location>
</feature>
<name>A0A8J3QTG5_9ACTN</name>
<feature type="domain" description="Thiamine pyrophosphate enzyme N-terminal TPP-binding" evidence="6">
    <location>
        <begin position="7"/>
        <end position="116"/>
    </location>
</feature>
<dbReference type="Gene3D" id="3.40.50.1220">
    <property type="entry name" value="TPP-binding domain"/>
    <property type="match status" value="1"/>
</dbReference>
<keyword evidence="2 3" id="KW-0786">Thiamine pyrophosphate</keyword>
<dbReference type="InterPro" id="IPR029035">
    <property type="entry name" value="DHS-like_NAD/FAD-binding_dom"/>
</dbReference>
<dbReference type="RefSeq" id="WP_203918976.1">
    <property type="nucleotide sequence ID" value="NZ_BONZ01000033.1"/>
</dbReference>
<dbReference type="PANTHER" id="PTHR18968">
    <property type="entry name" value="THIAMINE PYROPHOSPHATE ENZYMES"/>
    <property type="match status" value="1"/>
</dbReference>
<dbReference type="Pfam" id="PF02775">
    <property type="entry name" value="TPP_enzyme_C"/>
    <property type="match status" value="1"/>
</dbReference>
<dbReference type="SUPFAM" id="SSF52467">
    <property type="entry name" value="DHS-like NAD/FAD-binding domain"/>
    <property type="match status" value="1"/>
</dbReference>
<comment type="caution">
    <text evidence="7">The sequence shown here is derived from an EMBL/GenBank/DDBJ whole genome shotgun (WGS) entry which is preliminary data.</text>
</comment>